<dbReference type="InParanoid" id="A0A162ZAS6"/>
<gene>
    <name evidence="1" type="ORF">PHYBLDRAFT_153399</name>
</gene>
<dbReference type="GeneID" id="28994043"/>
<dbReference type="InterPro" id="IPR036691">
    <property type="entry name" value="Endo/exonu/phosph_ase_sf"/>
</dbReference>
<organism evidence="1 2">
    <name type="scientific">Phycomyces blakesleeanus (strain ATCC 8743b / DSM 1359 / FGSC 10004 / NBRC 33097 / NRRL 1555)</name>
    <dbReference type="NCBI Taxonomy" id="763407"/>
    <lineage>
        <taxon>Eukaryota</taxon>
        <taxon>Fungi</taxon>
        <taxon>Fungi incertae sedis</taxon>
        <taxon>Mucoromycota</taxon>
        <taxon>Mucoromycotina</taxon>
        <taxon>Mucoromycetes</taxon>
        <taxon>Mucorales</taxon>
        <taxon>Phycomycetaceae</taxon>
        <taxon>Phycomyces</taxon>
    </lineage>
</organism>
<keyword evidence="2" id="KW-1185">Reference proteome</keyword>
<proteinExistence type="predicted"/>
<dbReference type="EMBL" id="KV441010">
    <property type="protein sequence ID" value="OAD65501.1"/>
    <property type="molecule type" value="Genomic_DNA"/>
</dbReference>
<accession>A0A162ZAS6</accession>
<evidence type="ECO:0000313" key="1">
    <source>
        <dbReference type="EMBL" id="OAD65501.1"/>
    </source>
</evidence>
<dbReference type="AlphaFoldDB" id="A0A162ZAS6"/>
<evidence type="ECO:0000313" key="2">
    <source>
        <dbReference type="Proteomes" id="UP000077315"/>
    </source>
</evidence>
<dbReference type="Gene3D" id="3.60.10.10">
    <property type="entry name" value="Endonuclease/exonuclease/phosphatase"/>
    <property type="match status" value="1"/>
</dbReference>
<dbReference type="RefSeq" id="XP_018283541.1">
    <property type="nucleotide sequence ID" value="XM_018433137.1"/>
</dbReference>
<dbReference type="SUPFAM" id="SSF56219">
    <property type="entry name" value="DNase I-like"/>
    <property type="match status" value="1"/>
</dbReference>
<dbReference type="VEuPathDB" id="FungiDB:PHYBLDRAFT_153399"/>
<dbReference type="OrthoDB" id="2289470at2759"/>
<name>A0A162ZAS6_PHYB8</name>
<sequence>MEGVPYTSWVHADRLKIVKSDDFNRTWYHPTPAHAQMHRDLAIDSSSTLPFSLVTTSMVDRGLSTVLEGGDVGHYFDESVKSEDGQPSASLPAPQSTADLETATFTWATKTSLILPAKTLQVPSARRVAASQRLFSDKTGPDGFEYIYILLSRRITHSEVRRSPRTLGVDTDCLLDINFPAHGVIGILVHVQYLEKFKSQLASAKVSLVNNFDSLDPKNVADLKFANLFVSVAHFFVQSRWIGLEEIPARPVAEHFGLWNANGLQPRAIKDVLNHSRLPTSWSQFHLYGSPVAGNYRRSMGVSLLVFPSCPYAVTQIPMPNNYALAVKIGTLRLICLYLPLSMLTHEALDILSAIPLTDDTIICGDFNARLDSVHWKN</sequence>
<evidence type="ECO:0008006" key="3">
    <source>
        <dbReference type="Google" id="ProtNLM"/>
    </source>
</evidence>
<reference evidence="2" key="1">
    <citation type="submission" date="2015-06" db="EMBL/GenBank/DDBJ databases">
        <title>Expansion of signal transduction pathways in fungi by whole-genome duplication.</title>
        <authorList>
            <consortium name="DOE Joint Genome Institute"/>
            <person name="Corrochano L.M."/>
            <person name="Kuo A."/>
            <person name="Marcet-Houben M."/>
            <person name="Polaino S."/>
            <person name="Salamov A."/>
            <person name="Villalobos J.M."/>
            <person name="Alvarez M.I."/>
            <person name="Avalos J."/>
            <person name="Benito E.P."/>
            <person name="Benoit I."/>
            <person name="Burger G."/>
            <person name="Camino L.P."/>
            <person name="Canovas D."/>
            <person name="Cerda-Olmedo E."/>
            <person name="Cheng J.-F."/>
            <person name="Dominguez A."/>
            <person name="Elias M."/>
            <person name="Eslava A.P."/>
            <person name="Glaser F."/>
            <person name="Grimwood J."/>
            <person name="Gutierrez G."/>
            <person name="Heitman J."/>
            <person name="Henrissat B."/>
            <person name="Iturriaga E.A."/>
            <person name="Lang B.F."/>
            <person name="Lavin J.L."/>
            <person name="Lee S."/>
            <person name="Li W."/>
            <person name="Lindquist E."/>
            <person name="Lopez-Garcia S."/>
            <person name="Luque E.M."/>
            <person name="Marcos A.T."/>
            <person name="Martin J."/>
            <person name="McCluskey K."/>
            <person name="Medina H.R."/>
            <person name="Miralles-Duran A."/>
            <person name="Miyazaki A."/>
            <person name="Munoz-Torres E."/>
            <person name="Oguiza J.A."/>
            <person name="Ohm R."/>
            <person name="Olmedo M."/>
            <person name="Orejas M."/>
            <person name="Ortiz-Castellanos L."/>
            <person name="Pisabarro A.G."/>
            <person name="Rodriguez-Romero J."/>
            <person name="Ruiz-Herrera J."/>
            <person name="Ruiz-Vazquez R."/>
            <person name="Sanz C."/>
            <person name="Schackwitz W."/>
            <person name="Schmutz J."/>
            <person name="Shahriari M."/>
            <person name="Shelest E."/>
            <person name="Silva-Franco F."/>
            <person name="Soanes D."/>
            <person name="Syed K."/>
            <person name="Tagua V.G."/>
            <person name="Talbot N.J."/>
            <person name="Thon M."/>
            <person name="De vries R.P."/>
            <person name="Wiebenga A."/>
            <person name="Yadav J.S."/>
            <person name="Braun E.L."/>
            <person name="Baker S."/>
            <person name="Garre V."/>
            <person name="Horwitz B."/>
            <person name="Torres-Martinez S."/>
            <person name="Idnurm A."/>
            <person name="Herrera-Estrella A."/>
            <person name="Gabaldon T."/>
            <person name="Grigoriev I.V."/>
        </authorList>
    </citation>
    <scope>NUCLEOTIDE SEQUENCE [LARGE SCALE GENOMIC DNA]</scope>
    <source>
        <strain evidence="2">NRRL 1555(-)</strain>
    </source>
</reference>
<dbReference type="Proteomes" id="UP000077315">
    <property type="component" value="Unassembled WGS sequence"/>
</dbReference>
<dbReference type="STRING" id="763407.A0A162ZAS6"/>
<protein>
    <recommendedName>
        <fullName evidence="3">Endonuclease/exonuclease/phosphatase domain-containing protein</fullName>
    </recommendedName>
</protein>